<name>A0A3L6ENZ4_MAIZE</name>
<proteinExistence type="predicted"/>
<organism evidence="1">
    <name type="scientific">Zea mays</name>
    <name type="common">Maize</name>
    <dbReference type="NCBI Taxonomy" id="4577"/>
    <lineage>
        <taxon>Eukaryota</taxon>
        <taxon>Viridiplantae</taxon>
        <taxon>Streptophyta</taxon>
        <taxon>Embryophyta</taxon>
        <taxon>Tracheophyta</taxon>
        <taxon>Spermatophyta</taxon>
        <taxon>Magnoliopsida</taxon>
        <taxon>Liliopsida</taxon>
        <taxon>Poales</taxon>
        <taxon>Poaceae</taxon>
        <taxon>PACMAD clade</taxon>
        <taxon>Panicoideae</taxon>
        <taxon>Andropogonodae</taxon>
        <taxon>Andropogoneae</taxon>
        <taxon>Tripsacinae</taxon>
        <taxon>Zea</taxon>
    </lineage>
</organism>
<dbReference type="EMBL" id="NCVQ01000006">
    <property type="protein sequence ID" value="PWZ22792.1"/>
    <property type="molecule type" value="Genomic_DNA"/>
</dbReference>
<accession>A0A3L6ENZ4</accession>
<dbReference type="Proteomes" id="UP000251960">
    <property type="component" value="Chromosome 5"/>
</dbReference>
<dbReference type="AlphaFoldDB" id="A0A3L6ENZ4"/>
<evidence type="ECO:0000313" key="1">
    <source>
        <dbReference type="EMBL" id="PWZ22792.1"/>
    </source>
</evidence>
<comment type="caution">
    <text evidence="1">The sequence shown here is derived from an EMBL/GenBank/DDBJ whole genome shotgun (WGS) entry which is preliminary data.</text>
</comment>
<sequence>MYILAQHIKGLIRSFRASLGTPFFQVIHIFLRKNE</sequence>
<protein>
    <submittedName>
        <fullName evidence="1">Uncharacterized protein</fullName>
    </submittedName>
</protein>
<reference evidence="1" key="1">
    <citation type="journal article" date="2018" name="Nat. Genet.">
        <title>Extensive intraspecific gene order and gene structural variations between Mo17 and other maize genomes.</title>
        <authorList>
            <person name="Sun S."/>
            <person name="Zhou Y."/>
            <person name="Chen J."/>
            <person name="Shi J."/>
            <person name="Zhao H."/>
            <person name="Zhao H."/>
            <person name="Song W."/>
            <person name="Zhang M."/>
            <person name="Cui Y."/>
            <person name="Dong X."/>
            <person name="Liu H."/>
            <person name="Ma X."/>
            <person name="Jiao Y."/>
            <person name="Wang B."/>
            <person name="Wei X."/>
            <person name="Stein J.C."/>
            <person name="Glaubitz J.C."/>
            <person name="Lu F."/>
            <person name="Yu G."/>
            <person name="Liang C."/>
            <person name="Fengler K."/>
            <person name="Li B."/>
            <person name="Rafalski A."/>
            <person name="Schnable P.S."/>
            <person name="Ware D.H."/>
            <person name="Buckler E.S."/>
            <person name="Lai J."/>
        </authorList>
    </citation>
    <scope>NUCLEOTIDE SEQUENCE [LARGE SCALE GENOMIC DNA]</scope>
    <source>
        <tissue evidence="1">Seedling</tissue>
    </source>
</reference>
<gene>
    <name evidence="1" type="ORF">Zm00014a_038294</name>
</gene>